<evidence type="ECO:0000256" key="5">
    <source>
        <dbReference type="ARBA" id="ARBA00022989"/>
    </source>
</evidence>
<protein>
    <submittedName>
        <fullName evidence="9">DedA family protein</fullName>
    </submittedName>
</protein>
<evidence type="ECO:0000256" key="3">
    <source>
        <dbReference type="ARBA" id="ARBA00022475"/>
    </source>
</evidence>
<dbReference type="EMBL" id="JBHULR010000003">
    <property type="protein sequence ID" value="MFD2546717.1"/>
    <property type="molecule type" value="Genomic_DNA"/>
</dbReference>
<keyword evidence="3 7" id="KW-1003">Cell membrane</keyword>
<comment type="similarity">
    <text evidence="2 7">Belongs to the DedA family.</text>
</comment>
<keyword evidence="5 7" id="KW-1133">Transmembrane helix</keyword>
<keyword evidence="10" id="KW-1185">Reference proteome</keyword>
<organism evidence="9 10">
    <name type="scientific">Sphingobacterium suaedae</name>
    <dbReference type="NCBI Taxonomy" id="1686402"/>
    <lineage>
        <taxon>Bacteria</taxon>
        <taxon>Pseudomonadati</taxon>
        <taxon>Bacteroidota</taxon>
        <taxon>Sphingobacteriia</taxon>
        <taxon>Sphingobacteriales</taxon>
        <taxon>Sphingobacteriaceae</taxon>
        <taxon>Sphingobacterium</taxon>
    </lineage>
</organism>
<comment type="subcellular location">
    <subcellularLocation>
        <location evidence="1 7">Cell membrane</location>
        <topology evidence="1 7">Multi-pass membrane protein</topology>
    </subcellularLocation>
</comment>
<proteinExistence type="inferred from homology"/>
<evidence type="ECO:0000256" key="7">
    <source>
        <dbReference type="RuleBase" id="RU367016"/>
    </source>
</evidence>
<sequence length="221" mass="24682">MDILIEFLNNLSDPDWIVAHGGLYLLLFIIFAETGILIGFFLPGDPILFIAGMIVSNMTLASAEQTSTLLYWILFISIAAILGNFVGYWCGKLFGKRIMRMKDTWFFKKDYILKAQEFYGKRGGGAIVLARFLPIVRTFAPIVAGIVGMSFRKFVTYNILGAFIWVGSLMTLGYLLGEMPWVQRNLEVVILCIVFAATAPVLLKTFAGKRKDSTHISDANT</sequence>
<dbReference type="InterPro" id="IPR032816">
    <property type="entry name" value="VTT_dom"/>
</dbReference>
<name>A0ABW5KG65_9SPHI</name>
<reference evidence="10" key="1">
    <citation type="journal article" date="2019" name="Int. J. Syst. Evol. Microbiol.">
        <title>The Global Catalogue of Microorganisms (GCM) 10K type strain sequencing project: providing services to taxonomists for standard genome sequencing and annotation.</title>
        <authorList>
            <consortium name="The Broad Institute Genomics Platform"/>
            <consortium name="The Broad Institute Genome Sequencing Center for Infectious Disease"/>
            <person name="Wu L."/>
            <person name="Ma J."/>
        </authorList>
    </citation>
    <scope>NUCLEOTIDE SEQUENCE [LARGE SCALE GENOMIC DNA]</scope>
    <source>
        <strain evidence="10">KCTC 42662</strain>
    </source>
</reference>
<evidence type="ECO:0000256" key="4">
    <source>
        <dbReference type="ARBA" id="ARBA00022692"/>
    </source>
</evidence>
<dbReference type="Proteomes" id="UP001597545">
    <property type="component" value="Unassembled WGS sequence"/>
</dbReference>
<evidence type="ECO:0000256" key="6">
    <source>
        <dbReference type="ARBA" id="ARBA00023136"/>
    </source>
</evidence>
<dbReference type="RefSeq" id="WP_380900784.1">
    <property type="nucleotide sequence ID" value="NZ_JBHUEG010000007.1"/>
</dbReference>
<dbReference type="Pfam" id="PF09335">
    <property type="entry name" value="VTT_dom"/>
    <property type="match status" value="1"/>
</dbReference>
<evidence type="ECO:0000256" key="1">
    <source>
        <dbReference type="ARBA" id="ARBA00004651"/>
    </source>
</evidence>
<keyword evidence="4 7" id="KW-0812">Transmembrane</keyword>
<dbReference type="InterPro" id="IPR032818">
    <property type="entry name" value="DedA-like"/>
</dbReference>
<feature type="transmembrane region" description="Helical" evidence="7">
    <location>
        <begin position="188"/>
        <end position="207"/>
    </location>
</feature>
<evidence type="ECO:0000313" key="10">
    <source>
        <dbReference type="Proteomes" id="UP001597545"/>
    </source>
</evidence>
<dbReference type="PANTHER" id="PTHR30353:SF0">
    <property type="entry name" value="TRANSMEMBRANE PROTEIN"/>
    <property type="match status" value="1"/>
</dbReference>
<feature type="domain" description="VTT" evidence="8">
    <location>
        <begin position="42"/>
        <end position="174"/>
    </location>
</feature>
<comment type="caution">
    <text evidence="9">The sequence shown here is derived from an EMBL/GenBank/DDBJ whole genome shotgun (WGS) entry which is preliminary data.</text>
</comment>
<feature type="transmembrane region" description="Helical" evidence="7">
    <location>
        <begin position="16"/>
        <end position="40"/>
    </location>
</feature>
<feature type="transmembrane region" description="Helical" evidence="7">
    <location>
        <begin position="154"/>
        <end position="176"/>
    </location>
</feature>
<accession>A0ABW5KG65</accession>
<keyword evidence="6 7" id="KW-0472">Membrane</keyword>
<evidence type="ECO:0000313" key="9">
    <source>
        <dbReference type="EMBL" id="MFD2546717.1"/>
    </source>
</evidence>
<dbReference type="PANTHER" id="PTHR30353">
    <property type="entry name" value="INNER MEMBRANE PROTEIN DEDA-RELATED"/>
    <property type="match status" value="1"/>
</dbReference>
<feature type="transmembrane region" description="Helical" evidence="7">
    <location>
        <begin position="69"/>
        <end position="91"/>
    </location>
</feature>
<gene>
    <name evidence="9" type="ORF">ACFSR5_03550</name>
</gene>
<evidence type="ECO:0000259" key="8">
    <source>
        <dbReference type="Pfam" id="PF09335"/>
    </source>
</evidence>
<evidence type="ECO:0000256" key="2">
    <source>
        <dbReference type="ARBA" id="ARBA00010792"/>
    </source>
</evidence>